<dbReference type="Proteomes" id="UP000199021">
    <property type="component" value="Unassembled WGS sequence"/>
</dbReference>
<reference evidence="4" key="1">
    <citation type="submission" date="2016-10" db="EMBL/GenBank/DDBJ databases">
        <authorList>
            <person name="Varghese N."/>
            <person name="Submissions S."/>
        </authorList>
    </citation>
    <scope>NUCLEOTIDE SEQUENCE [LARGE SCALE GENOMIC DNA]</scope>
    <source>
        <strain evidence="4">DSM 24740</strain>
    </source>
</reference>
<feature type="region of interest" description="Disordered" evidence="1">
    <location>
        <begin position="798"/>
        <end position="827"/>
    </location>
</feature>
<dbReference type="RefSeq" id="WP_090172800.1">
    <property type="nucleotide sequence ID" value="NZ_FOFB01000034.1"/>
</dbReference>
<dbReference type="EMBL" id="FOFB01000034">
    <property type="protein sequence ID" value="SER31484.1"/>
    <property type="molecule type" value="Genomic_DNA"/>
</dbReference>
<dbReference type="GO" id="GO:0000272">
    <property type="term" value="P:polysaccharide catabolic process"/>
    <property type="evidence" value="ECO:0007669"/>
    <property type="project" value="InterPro"/>
</dbReference>
<dbReference type="SUPFAM" id="SSF49464">
    <property type="entry name" value="Carboxypeptidase regulatory domain-like"/>
    <property type="match status" value="1"/>
</dbReference>
<keyword evidence="4" id="KW-1185">Reference proteome</keyword>
<accession>A0A1H9N6D9</accession>
<feature type="compositionally biased region" description="Acidic residues" evidence="1">
    <location>
        <begin position="803"/>
        <end position="812"/>
    </location>
</feature>
<evidence type="ECO:0000313" key="3">
    <source>
        <dbReference type="EMBL" id="SER31484.1"/>
    </source>
</evidence>
<dbReference type="NCBIfam" id="TIGR04183">
    <property type="entry name" value="Por_Secre_tail"/>
    <property type="match status" value="1"/>
</dbReference>
<dbReference type="InParanoid" id="A0A1H9N6D9"/>
<organism evidence="3 4">
    <name type="scientific">Neolewinella agarilytica</name>
    <dbReference type="NCBI Taxonomy" id="478744"/>
    <lineage>
        <taxon>Bacteria</taxon>
        <taxon>Pseudomonadati</taxon>
        <taxon>Bacteroidota</taxon>
        <taxon>Saprospiria</taxon>
        <taxon>Saprospirales</taxon>
        <taxon>Lewinellaceae</taxon>
        <taxon>Neolewinella</taxon>
    </lineage>
</organism>
<dbReference type="CDD" id="cd14252">
    <property type="entry name" value="Dockerin_like"/>
    <property type="match status" value="1"/>
</dbReference>
<dbReference type="InterPro" id="IPR026444">
    <property type="entry name" value="Secre_tail"/>
</dbReference>
<dbReference type="InterPro" id="IPR036439">
    <property type="entry name" value="Dockerin_dom_sf"/>
</dbReference>
<proteinExistence type="predicted"/>
<feature type="chain" id="PRO_5011588496" evidence="2">
    <location>
        <begin position="23"/>
        <end position="1478"/>
    </location>
</feature>
<evidence type="ECO:0000313" key="4">
    <source>
        <dbReference type="Proteomes" id="UP000199021"/>
    </source>
</evidence>
<keyword evidence="2" id="KW-0732">Signal</keyword>
<evidence type="ECO:0000256" key="1">
    <source>
        <dbReference type="SAM" id="MobiDB-lite"/>
    </source>
</evidence>
<feature type="signal peptide" evidence="2">
    <location>
        <begin position="1"/>
        <end position="22"/>
    </location>
</feature>
<name>A0A1H9N6D9_9BACT</name>
<dbReference type="Gene3D" id="1.10.1330.10">
    <property type="entry name" value="Dockerin domain"/>
    <property type="match status" value="1"/>
</dbReference>
<protein>
    <submittedName>
        <fullName evidence="3">Por secretion system C-terminal sorting domain-containing protein</fullName>
    </submittedName>
</protein>
<dbReference type="STRING" id="478744.SAMN05444359_13419"/>
<sequence length="1478" mass="158357">MKLALRYLAFVSIVFMAGALSAQTDTLVRLAVIGEINVTLNDNCEALLIPQEVLTGDFDADGDGVVIPFDAFSILVEDGNPENGAIIDRCGTYTFRITADDVPGFTVGWGIVNAEDKTSPEFTAIPEEPAGPLYCNQIEGIDLGLLPNTVARCYRVNTFTGQVVAGTLDPQLRQRLMAGGGLPVATDNCSEEVEICVNDIITRDAVNPQCNDVELTRTFTVRDGSCNSVSGEANDPAVASYTITFTRPGLDDLDVTNIPEVITIECDELEDMGLAFGDLPDPRPQDLPFFDGPNGSTIPLTLGENGGFCNIGITFEDSPPIVTCDLAYKVIRTYTVIDWCVPTDVRTLTQIVKIGDFTAPVFTAPVQDLDFDGVADDGPLEFLTNAGNQCGAYIRLDMASIGLTDACSNDLELRADVFPNGNTSAPIGTFTVDLNDNNAEITSVIPVGNHVIRYTYNDECGNTDFTDVDILVKDGTAPVAVCEDGLNVSITSGQLPGQSASTGLAILTPEMLDAGSYDDCGNVSLAIARVRQNADGSYSLLAGFSYGSSISLTCEDLGSVLVGLRVTDELGNENYCWLSVLVEDKAAPTCTPPGPMELTCIEYEAVGLPATIQEASDDELNAAFGEATGTDNCNVVVSQSIVGSVNNCGVGSFTRTFTATDGEGFTNVNPCRQRINVEGVHDYTISFPADAEAFCMQTPSIDDVIIVETGCDLITREITIDTFQSDADECYKLRINHSLINWCEYNTLGEPYLIPRDFDGDNNFRERTYLHVIPNVPGDRTDDSAVLDGDAIRNNGGFVWPVDDGDDTDGTDDNNGADNEDNEAYGTDNSRGAFLYQQFIKIHDEIAPQITENNPVDCFPAQGVNCTGNVSLVFELTDACTAQDQLGVRVELDVDYRVADGFNRTRLLLDSEITSDAEGNYTISLANVPVGAHAVRVQGTDGCGNVDNEIIEFCVTDALAPTPICIGQLTVTLMPDGEGGGTAAMWATDFIASDVEDCSGEVTYSIYTELEATLPGFNPVPGRDGIILNCDSDETVPVRVYAFDPAGRGDYCSVFTLVQRTDNACDQSRLGNIAGTVISESGNAIGGVSMQLSGIDLEQGTLSDDNGEFLFENLRAGEDYTIDADLDVYINHSQGVSTFDLVLITRHILGLQPIPSAYRRLAADANADEEISVQDIIAIRRLILGLDDSYRNNTAYRFIDAKFIFPVVDNPWATSFPEVVNENNLDGNVFDADFIGIMVGDVSGNGTDNFGQSGRPRSEAVNFLTEDVQLIAGESQVVRIKAGDVAGLAGWQGTFHFDESVDVTLLDGGALTAANLNAGLLGRGWLAFSYHAGSELTEVSDLLTLEVTASENTSLSEVLRISDDLVFSEAYANNGRANLLNISFLPSAVGQVSEPHLSGASPNPLVSATTIQFELPEAAAASITVRDITGRIVLEQKIDAVGGANQLILNREQFRSAGMYLYTLTSGDFKASRKLLVR</sequence>
<dbReference type="OrthoDB" id="1488243at2"/>
<gene>
    <name evidence="3" type="ORF">SAMN05444359_13419</name>
</gene>
<dbReference type="InterPro" id="IPR008969">
    <property type="entry name" value="CarboxyPept-like_regulatory"/>
</dbReference>
<evidence type="ECO:0000256" key="2">
    <source>
        <dbReference type="SAM" id="SignalP"/>
    </source>
</evidence>